<sequence>MKYELQRSFRRFNKKVHQVGSTVTRLIRRDSSPFFEVRRPIRSTVSSPPLSDSDDDTFSATPTESFTDDAESEPPTTLPCEFCSRPQPINNLLNHQNRCRANPDRTPGRHSVAHTGLPARHPRRTRSRHVVSENVLQTASAPPRTRTPSPTENFPVSSGLVCPITKSVFRNPVIGPDGHTYEHDAIVPWVEKEETSPMTREPLSVSKLIPNRAIKQVADDFRRECQRKSLYKYKLDVDVKKTEQIPFIKTPTKSIYRAEWIGNNTSSNDSNIVLVHLIGEHAEKIAKSNCQLKTHENIVPIFGRVEHNDSGVLLVQEYSSMQTLSRLIKDDRAKLTIEILDFILYQIASGLQHLSDAKIIHGNITADDVLIYRIDEIPENILVKLNNIDDADKFLTHTPPEVLSQYVLEKSDVFAFGRFAQELYSNELEVDNQNLRKRQILCERCLAGSPQERPTFNELLKSFKETNAL</sequence>
<evidence type="ECO:0000313" key="5">
    <source>
        <dbReference type="Proteomes" id="UP000663832"/>
    </source>
</evidence>
<dbReference type="InterPro" id="IPR001245">
    <property type="entry name" value="Ser-Thr/Tyr_kinase_cat_dom"/>
</dbReference>
<dbReference type="Pfam" id="PF04564">
    <property type="entry name" value="U-box"/>
    <property type="match status" value="1"/>
</dbReference>
<accession>A0A813NK30</accession>
<feature type="domain" description="U-box" evidence="3">
    <location>
        <begin position="155"/>
        <end position="228"/>
    </location>
</feature>
<comment type="caution">
    <text evidence="4">The sequence shown here is derived from an EMBL/GenBank/DDBJ whole genome shotgun (WGS) entry which is preliminary data.</text>
</comment>
<dbReference type="GO" id="GO:0016567">
    <property type="term" value="P:protein ubiquitination"/>
    <property type="evidence" value="ECO:0007669"/>
    <property type="project" value="InterPro"/>
</dbReference>
<dbReference type="PROSITE" id="PS50011">
    <property type="entry name" value="PROTEIN_KINASE_DOM"/>
    <property type="match status" value="1"/>
</dbReference>
<evidence type="ECO:0000256" key="1">
    <source>
        <dbReference type="SAM" id="MobiDB-lite"/>
    </source>
</evidence>
<dbReference type="EMBL" id="CAJNOM010000002">
    <property type="protein sequence ID" value="CAF0736344.1"/>
    <property type="molecule type" value="Genomic_DNA"/>
</dbReference>
<dbReference type="GO" id="GO:0004672">
    <property type="term" value="F:protein kinase activity"/>
    <property type="evidence" value="ECO:0007669"/>
    <property type="project" value="InterPro"/>
</dbReference>
<dbReference type="GO" id="GO:0005524">
    <property type="term" value="F:ATP binding"/>
    <property type="evidence" value="ECO:0007669"/>
    <property type="project" value="InterPro"/>
</dbReference>
<feature type="region of interest" description="Disordered" evidence="1">
    <location>
        <begin position="43"/>
        <end position="79"/>
    </location>
</feature>
<feature type="domain" description="Protein kinase" evidence="2">
    <location>
        <begin position="203"/>
        <end position="469"/>
    </location>
</feature>
<feature type="region of interest" description="Disordered" evidence="1">
    <location>
        <begin position="98"/>
        <end position="157"/>
    </location>
</feature>
<dbReference type="PANTHER" id="PTHR46573">
    <property type="entry name" value="WD REPEAT, SAM AND U-BOX DOMAIN-CONTAINING PROTEIN 1"/>
    <property type="match status" value="1"/>
</dbReference>
<dbReference type="Pfam" id="PF07714">
    <property type="entry name" value="PK_Tyr_Ser-Thr"/>
    <property type="match status" value="1"/>
</dbReference>
<dbReference type="InterPro" id="IPR013083">
    <property type="entry name" value="Znf_RING/FYVE/PHD"/>
</dbReference>
<dbReference type="SMART" id="SM00504">
    <property type="entry name" value="Ubox"/>
    <property type="match status" value="1"/>
</dbReference>
<organism evidence="4 5">
    <name type="scientific">Adineta steineri</name>
    <dbReference type="NCBI Taxonomy" id="433720"/>
    <lineage>
        <taxon>Eukaryota</taxon>
        <taxon>Metazoa</taxon>
        <taxon>Spiralia</taxon>
        <taxon>Gnathifera</taxon>
        <taxon>Rotifera</taxon>
        <taxon>Eurotatoria</taxon>
        <taxon>Bdelloidea</taxon>
        <taxon>Adinetida</taxon>
        <taxon>Adinetidae</taxon>
        <taxon>Adineta</taxon>
    </lineage>
</organism>
<evidence type="ECO:0008006" key="6">
    <source>
        <dbReference type="Google" id="ProtNLM"/>
    </source>
</evidence>
<dbReference type="Gene3D" id="1.10.510.10">
    <property type="entry name" value="Transferase(Phosphotransferase) domain 1"/>
    <property type="match status" value="1"/>
</dbReference>
<gene>
    <name evidence="4" type="ORF">QVE165_LOCUS624</name>
</gene>
<dbReference type="SUPFAM" id="SSF57850">
    <property type="entry name" value="RING/U-box"/>
    <property type="match status" value="1"/>
</dbReference>
<evidence type="ECO:0000313" key="4">
    <source>
        <dbReference type="EMBL" id="CAF0736344.1"/>
    </source>
</evidence>
<dbReference type="InterPro" id="IPR000719">
    <property type="entry name" value="Prot_kinase_dom"/>
</dbReference>
<dbReference type="OrthoDB" id="10064100at2759"/>
<feature type="compositionally biased region" description="Basic residues" evidence="1">
    <location>
        <begin position="120"/>
        <end position="129"/>
    </location>
</feature>
<evidence type="ECO:0000259" key="3">
    <source>
        <dbReference type="PROSITE" id="PS51698"/>
    </source>
</evidence>
<evidence type="ECO:0000259" key="2">
    <source>
        <dbReference type="PROSITE" id="PS50011"/>
    </source>
</evidence>
<dbReference type="Gene3D" id="3.30.40.10">
    <property type="entry name" value="Zinc/RING finger domain, C3HC4 (zinc finger)"/>
    <property type="match status" value="1"/>
</dbReference>
<dbReference type="PANTHER" id="PTHR46573:SF1">
    <property type="entry name" value="WD REPEAT, SAM AND U-BOX DOMAIN-CONTAINING PROTEIN 1"/>
    <property type="match status" value="1"/>
</dbReference>
<dbReference type="GO" id="GO:0004842">
    <property type="term" value="F:ubiquitin-protein transferase activity"/>
    <property type="evidence" value="ECO:0007669"/>
    <property type="project" value="InterPro"/>
</dbReference>
<dbReference type="Proteomes" id="UP000663832">
    <property type="component" value="Unassembled WGS sequence"/>
</dbReference>
<proteinExistence type="predicted"/>
<protein>
    <recommendedName>
        <fullName evidence="6">U-box domain-containing protein</fullName>
    </recommendedName>
</protein>
<dbReference type="CDD" id="cd16655">
    <property type="entry name" value="RING-Ubox_WDSUB1-like"/>
    <property type="match status" value="1"/>
</dbReference>
<reference evidence="4" key="1">
    <citation type="submission" date="2021-02" db="EMBL/GenBank/DDBJ databases">
        <authorList>
            <person name="Nowell W R."/>
        </authorList>
    </citation>
    <scope>NUCLEOTIDE SEQUENCE</scope>
</reference>
<dbReference type="PROSITE" id="PS51698">
    <property type="entry name" value="U_BOX"/>
    <property type="match status" value="1"/>
</dbReference>
<dbReference type="CDD" id="cd00180">
    <property type="entry name" value="PKc"/>
    <property type="match status" value="1"/>
</dbReference>
<dbReference type="SUPFAM" id="SSF56112">
    <property type="entry name" value="Protein kinase-like (PK-like)"/>
    <property type="match status" value="1"/>
</dbReference>
<dbReference type="InterPro" id="IPR003613">
    <property type="entry name" value="Ubox_domain"/>
</dbReference>
<dbReference type="AlphaFoldDB" id="A0A813NK30"/>
<feature type="compositionally biased region" description="Low complexity" evidence="1">
    <location>
        <begin position="138"/>
        <end position="151"/>
    </location>
</feature>
<dbReference type="InterPro" id="IPR011009">
    <property type="entry name" value="Kinase-like_dom_sf"/>
</dbReference>
<keyword evidence="5" id="KW-1185">Reference proteome</keyword>
<dbReference type="InterPro" id="IPR052085">
    <property type="entry name" value="WD-SAM-U-box"/>
</dbReference>
<name>A0A813NK30_9BILA</name>